<dbReference type="Proteomes" id="UP001604267">
    <property type="component" value="Unassembled WGS sequence"/>
</dbReference>
<name>A0ABW7B9H8_9ACTN</name>
<dbReference type="EMBL" id="JBICYV010000013">
    <property type="protein sequence ID" value="MFG3013844.1"/>
    <property type="molecule type" value="Genomic_DNA"/>
</dbReference>
<dbReference type="Pfam" id="PF13518">
    <property type="entry name" value="HTH_28"/>
    <property type="match status" value="1"/>
</dbReference>
<feature type="region of interest" description="Disordered" evidence="1">
    <location>
        <begin position="1"/>
        <end position="25"/>
    </location>
</feature>
<evidence type="ECO:0000259" key="2">
    <source>
        <dbReference type="Pfam" id="PF13518"/>
    </source>
</evidence>
<organism evidence="3 4">
    <name type="scientific">Streptomyces cinerochromogenes</name>
    <dbReference type="NCBI Taxonomy" id="66422"/>
    <lineage>
        <taxon>Bacteria</taxon>
        <taxon>Bacillati</taxon>
        <taxon>Actinomycetota</taxon>
        <taxon>Actinomycetes</taxon>
        <taxon>Kitasatosporales</taxon>
        <taxon>Streptomycetaceae</taxon>
        <taxon>Streptomyces</taxon>
    </lineage>
</organism>
<protein>
    <submittedName>
        <fullName evidence="3">Helix-turn-helix domain-containing protein</fullName>
    </submittedName>
</protein>
<comment type="caution">
    <text evidence="3">The sequence shown here is derived from an EMBL/GenBank/DDBJ whole genome shotgun (WGS) entry which is preliminary data.</text>
</comment>
<feature type="domain" description="Insertion element IS150 protein InsJ-like helix-turn-helix" evidence="2">
    <location>
        <begin position="29"/>
        <end position="73"/>
    </location>
</feature>
<evidence type="ECO:0000313" key="4">
    <source>
        <dbReference type="Proteomes" id="UP001604267"/>
    </source>
</evidence>
<feature type="compositionally biased region" description="Low complexity" evidence="1">
    <location>
        <begin position="115"/>
        <end position="125"/>
    </location>
</feature>
<gene>
    <name evidence="3" type="ORF">ACGFZB_26110</name>
</gene>
<dbReference type="RefSeq" id="WP_392819863.1">
    <property type="nucleotide sequence ID" value="NZ_JBICYV010000013.1"/>
</dbReference>
<reference evidence="3 4" key="1">
    <citation type="submission" date="2024-10" db="EMBL/GenBank/DDBJ databases">
        <title>The Natural Products Discovery Center: Release of the First 8490 Sequenced Strains for Exploring Actinobacteria Biosynthetic Diversity.</title>
        <authorList>
            <person name="Kalkreuter E."/>
            <person name="Kautsar S.A."/>
            <person name="Yang D."/>
            <person name="Bader C.D."/>
            <person name="Teijaro C.N."/>
            <person name="Fluegel L."/>
            <person name="Davis C.M."/>
            <person name="Simpson J.R."/>
            <person name="Lauterbach L."/>
            <person name="Steele A.D."/>
            <person name="Gui C."/>
            <person name="Meng S."/>
            <person name="Li G."/>
            <person name="Viehrig K."/>
            <person name="Ye F."/>
            <person name="Su P."/>
            <person name="Kiefer A.F."/>
            <person name="Nichols A."/>
            <person name="Cepeda A.J."/>
            <person name="Yan W."/>
            <person name="Fan B."/>
            <person name="Jiang Y."/>
            <person name="Adhikari A."/>
            <person name="Zheng C.-J."/>
            <person name="Schuster L."/>
            <person name="Cowan T.M."/>
            <person name="Smanski M.J."/>
            <person name="Chevrette M.G."/>
            <person name="De Carvalho L.P.S."/>
            <person name="Shen B."/>
        </authorList>
    </citation>
    <scope>NUCLEOTIDE SEQUENCE [LARGE SCALE GENOMIC DNA]</scope>
    <source>
        <strain evidence="3 4">NPDC048320</strain>
    </source>
</reference>
<proteinExistence type="predicted"/>
<evidence type="ECO:0000256" key="1">
    <source>
        <dbReference type="SAM" id="MobiDB-lite"/>
    </source>
</evidence>
<dbReference type="SUPFAM" id="SSF46689">
    <property type="entry name" value="Homeodomain-like"/>
    <property type="match status" value="1"/>
</dbReference>
<sequence length="125" mass="13395">MNAAAESRSATSRGHRNAPLTPESRLRLRLRIDAGRPVPHVAAEAGISRRCLAKWYARRRAHGENGLLDHSSRSATSPRPHPRGHGTLSLGPPAGPPGETTESSSASRPNHARTSRSSSPSRTSR</sequence>
<feature type="region of interest" description="Disordered" evidence="1">
    <location>
        <begin position="63"/>
        <end position="125"/>
    </location>
</feature>
<dbReference type="InterPro" id="IPR009057">
    <property type="entry name" value="Homeodomain-like_sf"/>
</dbReference>
<evidence type="ECO:0000313" key="3">
    <source>
        <dbReference type="EMBL" id="MFG3013844.1"/>
    </source>
</evidence>
<accession>A0ABW7B9H8</accession>
<dbReference type="InterPro" id="IPR055247">
    <property type="entry name" value="InsJ-like_HTH"/>
</dbReference>
<keyword evidence="4" id="KW-1185">Reference proteome</keyword>